<evidence type="ECO:0000259" key="6">
    <source>
        <dbReference type="Pfam" id="PF13407"/>
    </source>
</evidence>
<dbReference type="Proteomes" id="UP000267430">
    <property type="component" value="Unassembled WGS sequence"/>
</dbReference>
<dbReference type="SUPFAM" id="SSF53822">
    <property type="entry name" value="Periplasmic binding protein-like I"/>
    <property type="match status" value="1"/>
</dbReference>
<dbReference type="PANTHER" id="PTHR46847:SF1">
    <property type="entry name" value="D-ALLOSE-BINDING PERIPLASMIC PROTEIN-RELATED"/>
    <property type="match status" value="1"/>
</dbReference>
<dbReference type="CDD" id="cd01536">
    <property type="entry name" value="PBP1_ABC_sugar_binding-like"/>
    <property type="match status" value="1"/>
</dbReference>
<dbReference type="Pfam" id="PF13407">
    <property type="entry name" value="Peripla_BP_4"/>
    <property type="match status" value="1"/>
</dbReference>
<feature type="signal peptide" evidence="5">
    <location>
        <begin position="1"/>
        <end position="22"/>
    </location>
</feature>
<reference evidence="7 8" key="1">
    <citation type="submission" date="2018-12" db="EMBL/GenBank/DDBJ databases">
        <title>Bacillus chawlae sp. nov., Bacillus glennii sp. nov., and Bacillus saganii sp. nov. Isolated from the Vehicle Assembly Building at Kennedy Space Center where the Viking Spacecraft were Assembled.</title>
        <authorList>
            <person name="Seuylemezian A."/>
            <person name="Vaishampayan P."/>
        </authorList>
    </citation>
    <scope>NUCLEOTIDE SEQUENCE [LARGE SCALE GENOMIC DNA]</scope>
    <source>
        <strain evidence="7 8">L5</strain>
    </source>
</reference>
<evidence type="ECO:0000256" key="4">
    <source>
        <dbReference type="SAM" id="MobiDB-lite"/>
    </source>
</evidence>
<dbReference type="RefSeq" id="WP_126863198.1">
    <property type="nucleotide sequence ID" value="NZ_JAUSTX010000021.1"/>
</dbReference>
<keyword evidence="3 5" id="KW-0732">Signal</keyword>
<feature type="chain" id="PRO_5018986339" evidence="5">
    <location>
        <begin position="23"/>
        <end position="343"/>
    </location>
</feature>
<evidence type="ECO:0000313" key="8">
    <source>
        <dbReference type="Proteomes" id="UP000267430"/>
    </source>
</evidence>
<feature type="domain" description="Periplasmic binding protein" evidence="6">
    <location>
        <begin position="61"/>
        <end position="308"/>
    </location>
</feature>
<sequence>MKKLLGLIVLLVVLTFTLSACGGEKTSSNTKEDNNGKSSSSGGESTEGKRVSSALMGLGFEFMVMLNDSSKETAKENGMDMQVFDANTDADNQATQMQNIIATKPDTILLSAVDAKLIIPSAKAAKNAGIPVFRVESKPLDEDYETWVGYDNYKAGEMAADYIAKVVGEKGTVLEQRGMVGATGADLRSEGFNKRMKKYPNIKVVTLNNEWVADKAFSNTLDAFTAHKDIVGTFSANDEMLRGVVSALKKLDKLKKVEESGHIVMVGVDGTPLGLERIRDGIQDASLNQDAKEMGKVATERMAMYFNGDTSYPKDTMLEPVLIDKNNVDDPNLWGNVMASKKK</sequence>
<dbReference type="GO" id="GO:0030313">
    <property type="term" value="C:cell envelope"/>
    <property type="evidence" value="ECO:0007669"/>
    <property type="project" value="UniProtKB-SubCell"/>
</dbReference>
<evidence type="ECO:0000256" key="3">
    <source>
        <dbReference type="ARBA" id="ARBA00022729"/>
    </source>
</evidence>
<evidence type="ECO:0000256" key="5">
    <source>
        <dbReference type="SAM" id="SignalP"/>
    </source>
</evidence>
<proteinExistence type="inferred from homology"/>
<comment type="similarity">
    <text evidence="2">Belongs to the bacterial solute-binding protein 2 family.</text>
</comment>
<keyword evidence="8" id="KW-1185">Reference proteome</keyword>
<organism evidence="7 8">
    <name type="scientific">Peribacillus cavernae</name>
    <dbReference type="NCBI Taxonomy" id="1674310"/>
    <lineage>
        <taxon>Bacteria</taxon>
        <taxon>Bacillati</taxon>
        <taxon>Bacillota</taxon>
        <taxon>Bacilli</taxon>
        <taxon>Bacillales</taxon>
        <taxon>Bacillaceae</taxon>
        <taxon>Peribacillus</taxon>
    </lineage>
</organism>
<accession>A0A433HVU5</accession>
<dbReference type="PROSITE" id="PS51257">
    <property type="entry name" value="PROKAR_LIPOPROTEIN"/>
    <property type="match status" value="1"/>
</dbReference>
<protein>
    <submittedName>
        <fullName evidence="7">Sugar ABC transporter substrate-binding protein</fullName>
    </submittedName>
</protein>
<name>A0A433HVU5_9BACI</name>
<dbReference type="InterPro" id="IPR028082">
    <property type="entry name" value="Peripla_BP_I"/>
</dbReference>
<comment type="caution">
    <text evidence="7">The sequence shown here is derived from an EMBL/GenBank/DDBJ whole genome shotgun (WGS) entry which is preliminary data.</text>
</comment>
<dbReference type="EMBL" id="RYZZ01000002">
    <property type="protein sequence ID" value="RUQ32438.1"/>
    <property type="molecule type" value="Genomic_DNA"/>
</dbReference>
<evidence type="ECO:0000313" key="7">
    <source>
        <dbReference type="EMBL" id="RUQ32438.1"/>
    </source>
</evidence>
<dbReference type="AlphaFoldDB" id="A0A433HVU5"/>
<comment type="subcellular location">
    <subcellularLocation>
        <location evidence="1">Cell envelope</location>
    </subcellularLocation>
</comment>
<evidence type="ECO:0000256" key="1">
    <source>
        <dbReference type="ARBA" id="ARBA00004196"/>
    </source>
</evidence>
<feature type="region of interest" description="Disordered" evidence="4">
    <location>
        <begin position="24"/>
        <end position="49"/>
    </location>
</feature>
<dbReference type="OrthoDB" id="9814427at2"/>
<dbReference type="InterPro" id="IPR025997">
    <property type="entry name" value="SBP_2_dom"/>
</dbReference>
<dbReference type="Gene3D" id="3.40.50.2300">
    <property type="match status" value="2"/>
</dbReference>
<dbReference type="GO" id="GO:0030246">
    <property type="term" value="F:carbohydrate binding"/>
    <property type="evidence" value="ECO:0007669"/>
    <property type="project" value="UniProtKB-ARBA"/>
</dbReference>
<dbReference type="PANTHER" id="PTHR46847">
    <property type="entry name" value="D-ALLOSE-BINDING PERIPLASMIC PROTEIN-RELATED"/>
    <property type="match status" value="1"/>
</dbReference>
<gene>
    <name evidence="7" type="ORF">ELQ35_02045</name>
</gene>
<evidence type="ECO:0000256" key="2">
    <source>
        <dbReference type="ARBA" id="ARBA00007639"/>
    </source>
</evidence>